<sequence>MFKKTLKTWFGLALNTSDISTQFSVELEKACRSNIVRNCSKSRESCVFRINIINIRFFLFKPIKNLLKTIFMLLSRKHASITTTSTVLNNKNNFNMGLFGNRKEMSIFFSLNSNRKF</sequence>
<name>A0A653D7G5_CALMS</name>
<keyword evidence="2" id="KW-1185">Reference proteome</keyword>
<proteinExistence type="predicted"/>
<protein>
    <submittedName>
        <fullName evidence="1">Uncharacterized protein</fullName>
    </submittedName>
</protein>
<gene>
    <name evidence="1" type="ORF">CALMAC_LOCUS14936</name>
</gene>
<accession>A0A653D7G5</accession>
<dbReference type="AlphaFoldDB" id="A0A653D7G5"/>
<evidence type="ECO:0000313" key="2">
    <source>
        <dbReference type="Proteomes" id="UP000410492"/>
    </source>
</evidence>
<evidence type="ECO:0000313" key="1">
    <source>
        <dbReference type="EMBL" id="VEN55876.1"/>
    </source>
</evidence>
<organism evidence="1 2">
    <name type="scientific">Callosobruchus maculatus</name>
    <name type="common">Southern cowpea weevil</name>
    <name type="synonym">Pulse bruchid</name>
    <dbReference type="NCBI Taxonomy" id="64391"/>
    <lineage>
        <taxon>Eukaryota</taxon>
        <taxon>Metazoa</taxon>
        <taxon>Ecdysozoa</taxon>
        <taxon>Arthropoda</taxon>
        <taxon>Hexapoda</taxon>
        <taxon>Insecta</taxon>
        <taxon>Pterygota</taxon>
        <taxon>Neoptera</taxon>
        <taxon>Endopterygota</taxon>
        <taxon>Coleoptera</taxon>
        <taxon>Polyphaga</taxon>
        <taxon>Cucujiformia</taxon>
        <taxon>Chrysomeloidea</taxon>
        <taxon>Chrysomelidae</taxon>
        <taxon>Bruchinae</taxon>
        <taxon>Bruchini</taxon>
        <taxon>Callosobruchus</taxon>
    </lineage>
</organism>
<reference evidence="1 2" key="1">
    <citation type="submission" date="2019-01" db="EMBL/GenBank/DDBJ databases">
        <authorList>
            <person name="Sayadi A."/>
        </authorList>
    </citation>
    <scope>NUCLEOTIDE SEQUENCE [LARGE SCALE GENOMIC DNA]</scope>
</reference>
<dbReference type="EMBL" id="CAACVG010010454">
    <property type="protein sequence ID" value="VEN55876.1"/>
    <property type="molecule type" value="Genomic_DNA"/>
</dbReference>
<dbReference type="Proteomes" id="UP000410492">
    <property type="component" value="Unassembled WGS sequence"/>
</dbReference>